<name>A0A660LDF1_9ACTN</name>
<evidence type="ECO:0000259" key="1">
    <source>
        <dbReference type="Pfam" id="PF20068"/>
    </source>
</evidence>
<dbReference type="Proteomes" id="UP000278962">
    <property type="component" value="Unassembled WGS sequence"/>
</dbReference>
<dbReference type="AlphaFoldDB" id="A0A660LDF1"/>
<reference evidence="2 3" key="1">
    <citation type="submission" date="2018-10" db="EMBL/GenBank/DDBJ databases">
        <title>Genomic Encyclopedia of Archaeal and Bacterial Type Strains, Phase II (KMG-II): from individual species to whole genera.</title>
        <authorList>
            <person name="Goeker M."/>
        </authorList>
    </citation>
    <scope>NUCLEOTIDE SEQUENCE [LARGE SCALE GENOMIC DNA]</scope>
    <source>
        <strain evidence="2 3">DSM 14954</strain>
    </source>
</reference>
<protein>
    <submittedName>
        <fullName evidence="2">Amphi-Trp domain-containing protein</fullName>
    </submittedName>
</protein>
<dbReference type="InterPro" id="IPR027598">
    <property type="entry name" value="Amphi-Trp_dom"/>
</dbReference>
<organism evidence="2 3">
    <name type="scientific">Solirubrobacter pauli</name>
    <dbReference type="NCBI Taxonomy" id="166793"/>
    <lineage>
        <taxon>Bacteria</taxon>
        <taxon>Bacillati</taxon>
        <taxon>Actinomycetota</taxon>
        <taxon>Thermoleophilia</taxon>
        <taxon>Solirubrobacterales</taxon>
        <taxon>Solirubrobacteraceae</taxon>
        <taxon>Solirubrobacter</taxon>
    </lineage>
</organism>
<evidence type="ECO:0000313" key="2">
    <source>
        <dbReference type="EMBL" id="RKQ93042.1"/>
    </source>
</evidence>
<proteinExistence type="predicted"/>
<sequence length="72" mass="8461">MELLEIERKETLRREEAAKRLHALADALSRHNAVEFERGGTRFTLKVPDQIEVKVELEVEDDETELEIQLSW</sequence>
<comment type="caution">
    <text evidence="2">The sequence shown here is derived from an EMBL/GenBank/DDBJ whole genome shotgun (WGS) entry which is preliminary data.</text>
</comment>
<dbReference type="EMBL" id="RBIL01000001">
    <property type="protein sequence ID" value="RKQ93042.1"/>
    <property type="molecule type" value="Genomic_DNA"/>
</dbReference>
<dbReference type="RefSeq" id="WP_121253205.1">
    <property type="nucleotide sequence ID" value="NZ_RBIL01000001.1"/>
</dbReference>
<dbReference type="NCBIfam" id="TIGR04354">
    <property type="entry name" value="amphi-Trp"/>
    <property type="match status" value="1"/>
</dbReference>
<gene>
    <name evidence="2" type="ORF">C8N24_2901</name>
</gene>
<keyword evidence="3" id="KW-1185">Reference proteome</keyword>
<accession>A0A660LDF1</accession>
<dbReference type="Pfam" id="PF20068">
    <property type="entry name" value="Amphi-Trp"/>
    <property type="match status" value="1"/>
</dbReference>
<dbReference type="OrthoDB" id="7068983at2"/>
<evidence type="ECO:0000313" key="3">
    <source>
        <dbReference type="Proteomes" id="UP000278962"/>
    </source>
</evidence>
<feature type="domain" description="Amphi-Trp" evidence="1">
    <location>
        <begin position="5"/>
        <end position="72"/>
    </location>
</feature>